<reference evidence="3 4" key="1">
    <citation type="journal article" date="2023" name="Commun. Biol.">
        <title>Reorganization of the ancestral sex-determining regions during the evolution of trioecy in Pleodorina starrii.</title>
        <authorList>
            <person name="Takahashi K."/>
            <person name="Suzuki S."/>
            <person name="Kawai-Toyooka H."/>
            <person name="Yamamoto K."/>
            <person name="Hamaji T."/>
            <person name="Ootsuki R."/>
            <person name="Yamaguchi H."/>
            <person name="Kawachi M."/>
            <person name="Higashiyama T."/>
            <person name="Nozaki H."/>
        </authorList>
    </citation>
    <scope>NUCLEOTIDE SEQUENCE [LARGE SCALE GENOMIC DNA]</scope>
    <source>
        <strain evidence="3 4">NIES-4479</strain>
    </source>
</reference>
<evidence type="ECO:0000259" key="2">
    <source>
        <dbReference type="Pfam" id="PF05548"/>
    </source>
</evidence>
<dbReference type="AlphaFoldDB" id="A0A9W6BUQ6"/>
<evidence type="ECO:0000256" key="1">
    <source>
        <dbReference type="SAM" id="MobiDB-lite"/>
    </source>
</evidence>
<feature type="region of interest" description="Disordered" evidence="1">
    <location>
        <begin position="64"/>
        <end position="86"/>
    </location>
</feature>
<feature type="region of interest" description="Disordered" evidence="1">
    <location>
        <begin position="481"/>
        <end position="894"/>
    </location>
</feature>
<dbReference type="InterPro" id="IPR008752">
    <property type="entry name" value="Peptidase_M11"/>
</dbReference>
<sequence length="894" mass="95064">MAITSSIPGGQDTSDVYLQQDNGQMYRLSFCAGVAADDVMAPNSRVAITYSRIQDGVMYSCQAPKQLSGSSSSGSNSRSNSGIGVAGAGPQARRLLIGDSITGSPRPTFLVYVVTMCGYPQAAAANVSMVLDFFLSNTAKSMAGYYDTCSYSQVRIEPWQVRVLEGLEVPCSGDLDQLTFTFPTGNAFDTNGCGNDNMLKWHFHLDAVASARYGIVPTDFNHKAILLPTGFTSMRPQCNGFVGSASRGPWIKPVGDANGYGTGLIWWSGDSFGSVEILFHEVGHTLGMAHADVPGGCGLYDQCDHTCPMGAVGGQGIRCPNAPHMWQLGWGQPFRHLTDSDLPAAGFQVVIYVPPQMTTQRSFVTVALSSFPAEMAQLFVSARINTAPYDLPYIALLNGWAFLTVHSYNGTAEKPYARTVLLGDVQIADSFVEPRSGLVVTYGKWDGRRGVAATFCLRAAPREQTCGDGLDDDCDGLPDARDPDCAGRMPSSVPVATSVESRIVQPPPPQQQRVGRPPPRRPSPAPPPPPTRPSPPPPVPPPRSRAPTLPPPQPTSPSRAPPLQSAGPWPPKPLPLPPPPSPPPPKPPPPSPPPKPPPSLPPLKPPPPSPSPPPPSPLPPPPLPSLPPPSPRRPRPSPPPRRPPPKWLSPRLPKPPRPPPPPSPPPPPPPVQPPPPRPPRSPPPKPPSPRLPRSPRPPRSPPTLRSPSPPGPPPPPPPIPPPPPPPPHLPPSPPSPPPKSPSPQFRPNPPPSPPSPQLLNPASLPPPPPSPPPPRPSPPPRTLAIPLADHSPPSPPLPPVRSSAPRSPPSPPGPRKPRPPRPSPPRPPRRRPPSPPPPPPPSPAPRPPPPAVTTRTSQLEFDSPPDGLRVVDARPPRRPLRRRRPRPPPPPIAL</sequence>
<evidence type="ECO:0000313" key="4">
    <source>
        <dbReference type="Proteomes" id="UP001165080"/>
    </source>
</evidence>
<gene>
    <name evidence="3" type="primary">PLEST005239</name>
    <name evidence="3" type="ORF">PLESTB_001378100</name>
</gene>
<dbReference type="Proteomes" id="UP001165080">
    <property type="component" value="Unassembled WGS sequence"/>
</dbReference>
<comment type="caution">
    <text evidence="3">The sequence shown here is derived from an EMBL/GenBank/DDBJ whole genome shotgun (WGS) entry which is preliminary data.</text>
</comment>
<name>A0A9W6BUQ6_9CHLO</name>
<dbReference type="Pfam" id="PF05548">
    <property type="entry name" value="Peptidase_M11"/>
    <property type="match status" value="1"/>
</dbReference>
<feature type="compositionally biased region" description="Pro residues" evidence="1">
    <location>
        <begin position="763"/>
        <end position="781"/>
    </location>
</feature>
<feature type="compositionally biased region" description="Pro residues" evidence="1">
    <location>
        <begin position="806"/>
        <end position="826"/>
    </location>
</feature>
<feature type="compositionally biased region" description="Pro residues" evidence="1">
    <location>
        <begin position="707"/>
        <end position="756"/>
    </location>
</feature>
<accession>A0A9W6BUQ6</accession>
<keyword evidence="4" id="KW-1185">Reference proteome</keyword>
<feature type="compositionally biased region" description="Low complexity" evidence="1">
    <location>
        <begin position="68"/>
        <end position="82"/>
    </location>
</feature>
<feature type="compositionally biased region" description="Pro residues" evidence="1">
    <location>
        <begin position="505"/>
        <end position="555"/>
    </location>
</feature>
<dbReference type="SUPFAM" id="SSF55486">
    <property type="entry name" value="Metalloproteases ('zincins'), catalytic domain"/>
    <property type="match status" value="1"/>
</dbReference>
<feature type="compositionally biased region" description="Pro residues" evidence="1">
    <location>
        <begin position="568"/>
        <end position="701"/>
    </location>
</feature>
<feature type="domain" description="Peptidase M11 gametolysin" evidence="2">
    <location>
        <begin position="110"/>
        <end position="421"/>
    </location>
</feature>
<organism evidence="3 4">
    <name type="scientific">Pleodorina starrii</name>
    <dbReference type="NCBI Taxonomy" id="330485"/>
    <lineage>
        <taxon>Eukaryota</taxon>
        <taxon>Viridiplantae</taxon>
        <taxon>Chlorophyta</taxon>
        <taxon>core chlorophytes</taxon>
        <taxon>Chlorophyceae</taxon>
        <taxon>CS clade</taxon>
        <taxon>Chlamydomonadales</taxon>
        <taxon>Volvocaceae</taxon>
        <taxon>Pleodorina</taxon>
    </lineage>
</organism>
<protein>
    <recommendedName>
        <fullName evidence="2">Peptidase M11 gametolysin domain-containing protein</fullName>
    </recommendedName>
</protein>
<feature type="compositionally biased region" description="Pro residues" evidence="1">
    <location>
        <begin position="833"/>
        <end position="851"/>
    </location>
</feature>
<proteinExistence type="predicted"/>
<dbReference type="PRINTS" id="PR01217">
    <property type="entry name" value="PRICHEXTENSN"/>
</dbReference>
<dbReference type="EMBL" id="BRXU01000023">
    <property type="protein sequence ID" value="GLC58592.1"/>
    <property type="molecule type" value="Genomic_DNA"/>
</dbReference>
<evidence type="ECO:0000313" key="3">
    <source>
        <dbReference type="EMBL" id="GLC58592.1"/>
    </source>
</evidence>
<feature type="compositionally biased region" description="Basic residues" evidence="1">
    <location>
        <begin position="876"/>
        <end position="886"/>
    </location>
</feature>